<reference evidence="1 2" key="1">
    <citation type="submission" date="2024-09" db="EMBL/GenBank/DDBJ databases">
        <title>Rethinking Asexuality: The Enigmatic Case of Functional Sexual Genes in Lepraria (Stereocaulaceae).</title>
        <authorList>
            <person name="Doellman M."/>
            <person name="Sun Y."/>
            <person name="Barcenas-Pena A."/>
            <person name="Lumbsch H.T."/>
            <person name="Grewe F."/>
        </authorList>
    </citation>
    <scope>NUCLEOTIDE SEQUENCE [LARGE SCALE GENOMIC DNA]</scope>
    <source>
        <strain evidence="1 2">Mercado 3170</strain>
    </source>
</reference>
<evidence type="ECO:0000313" key="2">
    <source>
        <dbReference type="Proteomes" id="UP001590950"/>
    </source>
</evidence>
<evidence type="ECO:0000313" key="1">
    <source>
        <dbReference type="EMBL" id="KAL2037092.1"/>
    </source>
</evidence>
<organism evidence="1 2">
    <name type="scientific">Stereocaulon virgatum</name>
    <dbReference type="NCBI Taxonomy" id="373712"/>
    <lineage>
        <taxon>Eukaryota</taxon>
        <taxon>Fungi</taxon>
        <taxon>Dikarya</taxon>
        <taxon>Ascomycota</taxon>
        <taxon>Pezizomycotina</taxon>
        <taxon>Lecanoromycetes</taxon>
        <taxon>OSLEUM clade</taxon>
        <taxon>Lecanoromycetidae</taxon>
        <taxon>Lecanorales</taxon>
        <taxon>Lecanorineae</taxon>
        <taxon>Stereocaulaceae</taxon>
        <taxon>Stereocaulon</taxon>
    </lineage>
</organism>
<dbReference type="Proteomes" id="UP001590950">
    <property type="component" value="Unassembled WGS sequence"/>
</dbReference>
<proteinExistence type="predicted"/>
<accession>A0ABR3ZU51</accession>
<name>A0ABR3ZU51_9LECA</name>
<protein>
    <submittedName>
        <fullName evidence="1">Uncharacterized protein</fullName>
    </submittedName>
</protein>
<gene>
    <name evidence="1" type="ORF">N7G274_010219</name>
</gene>
<keyword evidence="2" id="KW-1185">Reference proteome</keyword>
<comment type="caution">
    <text evidence="1">The sequence shown here is derived from an EMBL/GenBank/DDBJ whole genome shotgun (WGS) entry which is preliminary data.</text>
</comment>
<sequence length="136" mass="14466">MLINGIIGNCNIALVNHAVPAPLHILPSLNSWESVRTGGDHLITRCITPGAGGSVIIPPLEVPYSGLVLIIWEAGASYDGLCNEIQNMPMDIQPTLSGLFMNGTVDEAVPGRFNVSQRVKKTVGEAFKLRSNVSTS</sequence>
<dbReference type="EMBL" id="JBEFKJ010000045">
    <property type="protein sequence ID" value="KAL2037092.1"/>
    <property type="molecule type" value="Genomic_DNA"/>
</dbReference>